<reference evidence="13 14" key="2">
    <citation type="submission" date="2020-08" db="EMBL/GenBank/DDBJ databases">
        <authorList>
            <person name="Partida-Martinez L."/>
            <person name="Huntemann M."/>
            <person name="Clum A."/>
            <person name="Wang J."/>
            <person name="Palaniappan K."/>
            <person name="Ritter S."/>
            <person name="Chen I.-M."/>
            <person name="Stamatis D."/>
            <person name="Reddy T."/>
            <person name="O'Malley R."/>
            <person name="Daum C."/>
            <person name="Shapiro N."/>
            <person name="Ivanova N."/>
            <person name="Kyrpides N."/>
            <person name="Woyke T."/>
        </authorList>
    </citation>
    <scope>NUCLEOTIDE SEQUENCE [LARGE SCALE GENOMIC DNA]</scope>
    <source>
        <strain evidence="13 14">RAS26</strain>
    </source>
</reference>
<feature type="transmembrane region" description="Helical" evidence="12">
    <location>
        <begin position="321"/>
        <end position="341"/>
    </location>
</feature>
<dbReference type="Gene3D" id="3.30.460.20">
    <property type="entry name" value="CorA soluble domain-like"/>
    <property type="match status" value="1"/>
</dbReference>
<dbReference type="GO" id="GO:0050897">
    <property type="term" value="F:cobalt ion binding"/>
    <property type="evidence" value="ECO:0007669"/>
    <property type="project" value="TreeGrafter"/>
</dbReference>
<evidence type="ECO:0000256" key="4">
    <source>
        <dbReference type="ARBA" id="ARBA00022475"/>
    </source>
</evidence>
<accession>A0A7W4UCH8</accession>
<comment type="caution">
    <text evidence="13">The sequence shown here is derived from an EMBL/GenBank/DDBJ whole genome shotgun (WGS) entry which is preliminary data.</text>
</comment>
<keyword evidence="8" id="KW-0406">Ion transport</keyword>
<dbReference type="SUPFAM" id="SSF144083">
    <property type="entry name" value="Magnesium transport protein CorA, transmembrane region"/>
    <property type="match status" value="1"/>
</dbReference>
<evidence type="ECO:0000256" key="3">
    <source>
        <dbReference type="ARBA" id="ARBA00022448"/>
    </source>
</evidence>
<evidence type="ECO:0000256" key="10">
    <source>
        <dbReference type="ARBA" id="ARBA00034269"/>
    </source>
</evidence>
<evidence type="ECO:0000256" key="8">
    <source>
        <dbReference type="ARBA" id="ARBA00023065"/>
    </source>
</evidence>
<proteinExistence type="inferred from homology"/>
<keyword evidence="4" id="KW-1003">Cell membrane</keyword>
<comment type="similarity">
    <text evidence="2">Belongs to the CorA metal ion transporter (MIT) (TC 1.A.35) family.</text>
</comment>
<gene>
    <name evidence="13" type="ORF">FHR80_000566</name>
</gene>
<dbReference type="EMBL" id="JACHVX010000001">
    <property type="protein sequence ID" value="MBB2921672.1"/>
    <property type="molecule type" value="Genomic_DNA"/>
</dbReference>
<dbReference type="PANTHER" id="PTHR46494">
    <property type="entry name" value="CORA FAMILY METAL ION TRANSPORTER (EUROFUNG)"/>
    <property type="match status" value="1"/>
</dbReference>
<evidence type="ECO:0000256" key="7">
    <source>
        <dbReference type="ARBA" id="ARBA00022989"/>
    </source>
</evidence>
<evidence type="ECO:0000256" key="12">
    <source>
        <dbReference type="SAM" id="Phobius"/>
    </source>
</evidence>
<feature type="transmembrane region" description="Helical" evidence="12">
    <location>
        <begin position="290"/>
        <end position="309"/>
    </location>
</feature>
<dbReference type="GO" id="GO:0015087">
    <property type="term" value="F:cobalt ion transmembrane transporter activity"/>
    <property type="evidence" value="ECO:0007669"/>
    <property type="project" value="TreeGrafter"/>
</dbReference>
<dbReference type="CDD" id="cd12830">
    <property type="entry name" value="MtCorA-like"/>
    <property type="match status" value="1"/>
</dbReference>
<dbReference type="GO" id="GO:0005886">
    <property type="term" value="C:plasma membrane"/>
    <property type="evidence" value="ECO:0007669"/>
    <property type="project" value="UniProtKB-SubCell"/>
</dbReference>
<dbReference type="Proteomes" id="UP000518206">
    <property type="component" value="Unassembled WGS sequence"/>
</dbReference>
<keyword evidence="5 12" id="KW-0812">Transmembrane</keyword>
<protein>
    <submittedName>
        <fullName evidence="13">Magnesium transporter</fullName>
    </submittedName>
</protein>
<evidence type="ECO:0000313" key="14">
    <source>
        <dbReference type="Proteomes" id="UP000518206"/>
    </source>
</evidence>
<comment type="catalytic activity">
    <reaction evidence="10">
        <text>Mg(2+)(in) = Mg(2+)(out)</text>
        <dbReference type="Rhea" id="RHEA:29827"/>
        <dbReference type="ChEBI" id="CHEBI:18420"/>
    </reaction>
</comment>
<dbReference type="GO" id="GO:0000287">
    <property type="term" value="F:magnesium ion binding"/>
    <property type="evidence" value="ECO:0007669"/>
    <property type="project" value="TreeGrafter"/>
</dbReference>
<reference evidence="13 14" key="1">
    <citation type="submission" date="2020-08" db="EMBL/GenBank/DDBJ databases">
        <title>The Agave Microbiome: Exploring the role of microbial communities in plant adaptations to desert environments.</title>
        <authorList>
            <person name="Partida-Martinez L.P."/>
        </authorList>
    </citation>
    <scope>NUCLEOTIDE SEQUENCE [LARGE SCALE GENOMIC DNA]</scope>
    <source>
        <strain evidence="13 14">RAS26</strain>
    </source>
</reference>
<evidence type="ECO:0000256" key="9">
    <source>
        <dbReference type="ARBA" id="ARBA00023136"/>
    </source>
</evidence>
<comment type="subcellular location">
    <subcellularLocation>
        <location evidence="1">Cell membrane</location>
        <topology evidence="1">Multi-pass membrane protein</topology>
    </subcellularLocation>
</comment>
<sequence>MDDLRDRVPQGRVASAVGDCVVYGDGSGGPRRLDLTDAAAVARGGEGFVWIGLQQATAAQITEVAALFHLPALAVEDAVQAHQRPKLEAYDDVAFVVLKPVRYVDRIEVVDVGEIAVFVGERFVITVRHGSTDVLGRVRRELDGGLAEEVAAFGPTAVLYRAADLIVDGYERVIHRIDLDVDDIEARVFGPGEDDHAERIYNLKREVAEFRRALVPLLRPLELLAGGGVAHVAAGAGSWFRDVHDHALRAADRVEGIDRLLSDVLQANVARVTVVQSGIALRQNEDTRKISAWAAIALVPTAIAGLYGMNFDNIPELHWKYGYFAVLTVIAGACTVLHRLFKRNGWL</sequence>
<dbReference type="AlphaFoldDB" id="A0A7W4UCH8"/>
<dbReference type="Gene3D" id="1.20.58.340">
    <property type="entry name" value="Magnesium transport protein CorA, transmembrane region"/>
    <property type="match status" value="2"/>
</dbReference>
<dbReference type="InterPro" id="IPR002523">
    <property type="entry name" value="MgTranspt_CorA/ZnTranspt_ZntB"/>
</dbReference>
<name>A0A7W4UCH8_9CELL</name>
<comment type="function">
    <text evidence="11">Mediates influx of magnesium ions. Alternates between open and closed states. Activated by low cytoplasmic Mg(2+) levels. Inactive when cytoplasmic Mg(2+) levels are high.</text>
</comment>
<dbReference type="InterPro" id="IPR045863">
    <property type="entry name" value="CorA_TM1_TM2"/>
</dbReference>
<keyword evidence="6" id="KW-0460">Magnesium</keyword>
<keyword evidence="9 12" id="KW-0472">Membrane</keyword>
<dbReference type="RefSeq" id="WP_183294650.1">
    <property type="nucleotide sequence ID" value="NZ_JACHVX010000001.1"/>
</dbReference>
<dbReference type="InterPro" id="IPR045861">
    <property type="entry name" value="CorA_cytoplasmic_dom"/>
</dbReference>
<keyword evidence="3" id="KW-0813">Transport</keyword>
<dbReference type="GO" id="GO:0015095">
    <property type="term" value="F:magnesium ion transmembrane transporter activity"/>
    <property type="evidence" value="ECO:0007669"/>
    <property type="project" value="TreeGrafter"/>
</dbReference>
<evidence type="ECO:0000313" key="13">
    <source>
        <dbReference type="EMBL" id="MBB2921672.1"/>
    </source>
</evidence>
<dbReference type="PANTHER" id="PTHR46494:SF1">
    <property type="entry name" value="CORA FAMILY METAL ION TRANSPORTER (EUROFUNG)"/>
    <property type="match status" value="1"/>
</dbReference>
<evidence type="ECO:0000256" key="11">
    <source>
        <dbReference type="ARBA" id="ARBA00045497"/>
    </source>
</evidence>
<keyword evidence="7 12" id="KW-1133">Transmembrane helix</keyword>
<dbReference type="Pfam" id="PF01544">
    <property type="entry name" value="CorA"/>
    <property type="match status" value="1"/>
</dbReference>
<evidence type="ECO:0000256" key="6">
    <source>
        <dbReference type="ARBA" id="ARBA00022842"/>
    </source>
</evidence>
<organism evidence="13 14">
    <name type="scientific">Cellulomonas cellasea</name>
    <dbReference type="NCBI Taxonomy" id="43670"/>
    <lineage>
        <taxon>Bacteria</taxon>
        <taxon>Bacillati</taxon>
        <taxon>Actinomycetota</taxon>
        <taxon>Actinomycetes</taxon>
        <taxon>Micrococcales</taxon>
        <taxon>Cellulomonadaceae</taxon>
        <taxon>Cellulomonas</taxon>
    </lineage>
</organism>
<dbReference type="FunFam" id="1.20.58.340:FF:000004">
    <property type="entry name" value="Magnesium transport protein CorA"/>
    <property type="match status" value="1"/>
</dbReference>
<evidence type="ECO:0000256" key="2">
    <source>
        <dbReference type="ARBA" id="ARBA00009765"/>
    </source>
</evidence>
<evidence type="ECO:0000256" key="5">
    <source>
        <dbReference type="ARBA" id="ARBA00022692"/>
    </source>
</evidence>
<dbReference type="SUPFAM" id="SSF143865">
    <property type="entry name" value="CorA soluble domain-like"/>
    <property type="match status" value="1"/>
</dbReference>
<evidence type="ECO:0000256" key="1">
    <source>
        <dbReference type="ARBA" id="ARBA00004651"/>
    </source>
</evidence>